<proteinExistence type="predicted"/>
<dbReference type="OrthoDB" id="2851338at2759"/>
<dbReference type="InParanoid" id="J0CW24"/>
<protein>
    <submittedName>
        <fullName evidence="1">Uncharacterized protein</fullName>
    </submittedName>
</protein>
<name>J0CW24_AURST</name>
<organism evidence="1 2">
    <name type="scientific">Auricularia subglabra (strain TFB-10046 / SS5)</name>
    <name type="common">White-rot fungus</name>
    <name type="synonym">Auricularia delicata (strain TFB10046)</name>
    <dbReference type="NCBI Taxonomy" id="717982"/>
    <lineage>
        <taxon>Eukaryota</taxon>
        <taxon>Fungi</taxon>
        <taxon>Dikarya</taxon>
        <taxon>Basidiomycota</taxon>
        <taxon>Agaricomycotina</taxon>
        <taxon>Agaricomycetes</taxon>
        <taxon>Auriculariales</taxon>
        <taxon>Auriculariaceae</taxon>
        <taxon>Auricularia</taxon>
    </lineage>
</organism>
<dbReference type="AlphaFoldDB" id="J0CW24"/>
<gene>
    <name evidence="1" type="ORF">AURDEDRAFT_176273</name>
</gene>
<dbReference type="EMBL" id="JH687927">
    <property type="protein sequence ID" value="EJD34693.1"/>
    <property type="molecule type" value="Genomic_DNA"/>
</dbReference>
<evidence type="ECO:0000313" key="2">
    <source>
        <dbReference type="Proteomes" id="UP000006514"/>
    </source>
</evidence>
<accession>J0CW24</accession>
<evidence type="ECO:0000313" key="1">
    <source>
        <dbReference type="EMBL" id="EJD34693.1"/>
    </source>
</evidence>
<reference evidence="2" key="1">
    <citation type="journal article" date="2012" name="Science">
        <title>The Paleozoic origin of enzymatic lignin decomposition reconstructed from 31 fungal genomes.</title>
        <authorList>
            <person name="Floudas D."/>
            <person name="Binder M."/>
            <person name="Riley R."/>
            <person name="Barry K."/>
            <person name="Blanchette R.A."/>
            <person name="Henrissat B."/>
            <person name="Martinez A.T."/>
            <person name="Otillar R."/>
            <person name="Spatafora J.W."/>
            <person name="Yadav J.S."/>
            <person name="Aerts A."/>
            <person name="Benoit I."/>
            <person name="Boyd A."/>
            <person name="Carlson A."/>
            <person name="Copeland A."/>
            <person name="Coutinho P.M."/>
            <person name="de Vries R.P."/>
            <person name="Ferreira P."/>
            <person name="Findley K."/>
            <person name="Foster B."/>
            <person name="Gaskell J."/>
            <person name="Glotzer D."/>
            <person name="Gorecki P."/>
            <person name="Heitman J."/>
            <person name="Hesse C."/>
            <person name="Hori C."/>
            <person name="Igarashi K."/>
            <person name="Jurgens J.A."/>
            <person name="Kallen N."/>
            <person name="Kersten P."/>
            <person name="Kohler A."/>
            <person name="Kuees U."/>
            <person name="Kumar T.K.A."/>
            <person name="Kuo A."/>
            <person name="LaButti K."/>
            <person name="Larrondo L.F."/>
            <person name="Lindquist E."/>
            <person name="Ling A."/>
            <person name="Lombard V."/>
            <person name="Lucas S."/>
            <person name="Lundell T."/>
            <person name="Martin R."/>
            <person name="McLaughlin D.J."/>
            <person name="Morgenstern I."/>
            <person name="Morin E."/>
            <person name="Murat C."/>
            <person name="Nagy L.G."/>
            <person name="Nolan M."/>
            <person name="Ohm R.A."/>
            <person name="Patyshakuliyeva A."/>
            <person name="Rokas A."/>
            <person name="Ruiz-Duenas F.J."/>
            <person name="Sabat G."/>
            <person name="Salamov A."/>
            <person name="Samejima M."/>
            <person name="Schmutz J."/>
            <person name="Slot J.C."/>
            <person name="St John F."/>
            <person name="Stenlid J."/>
            <person name="Sun H."/>
            <person name="Sun S."/>
            <person name="Syed K."/>
            <person name="Tsang A."/>
            <person name="Wiebenga A."/>
            <person name="Young D."/>
            <person name="Pisabarro A."/>
            <person name="Eastwood D.C."/>
            <person name="Martin F."/>
            <person name="Cullen D."/>
            <person name="Grigoriev I.V."/>
            <person name="Hibbett D.S."/>
        </authorList>
    </citation>
    <scope>NUCLEOTIDE SEQUENCE [LARGE SCALE GENOMIC DNA]</scope>
    <source>
        <strain evidence="2">TFB10046</strain>
    </source>
</reference>
<sequence length="168" mass="19513">MNDRFVLITGDSEQEVNEKCNATQPGTQYKAMDRESPEWLGVFSSPSGEWTLTYDSLYDPDPTVPKTEGLEPRAAVLVKFVHQNMPELDCWYNEEHLKMLRVVPGWIRSWRYRLEGSDTVVLALHEYTGERSFESAEIKAARSTEWRQRIMDSADLVEKRVLQVWGKK</sequence>
<dbReference type="Proteomes" id="UP000006514">
    <property type="component" value="Unassembled WGS sequence"/>
</dbReference>
<dbReference type="KEGG" id="adl:AURDEDRAFT_176273"/>
<keyword evidence="2" id="KW-1185">Reference proteome</keyword>